<evidence type="ECO:0000313" key="4">
    <source>
        <dbReference type="Proteomes" id="UP000480275"/>
    </source>
</evidence>
<evidence type="ECO:0000313" key="3">
    <source>
        <dbReference type="EMBL" id="MQY52533.1"/>
    </source>
</evidence>
<evidence type="ECO:0000256" key="1">
    <source>
        <dbReference type="SAM" id="MobiDB-lite"/>
    </source>
</evidence>
<feature type="transmembrane region" description="Helical" evidence="2">
    <location>
        <begin position="12"/>
        <end position="31"/>
    </location>
</feature>
<organism evidence="3 4">
    <name type="scientific">Rhodocyclus tenuis</name>
    <name type="common">Rhodospirillum tenue</name>
    <dbReference type="NCBI Taxonomy" id="1066"/>
    <lineage>
        <taxon>Bacteria</taxon>
        <taxon>Pseudomonadati</taxon>
        <taxon>Pseudomonadota</taxon>
        <taxon>Betaproteobacteria</taxon>
        <taxon>Rhodocyclales</taxon>
        <taxon>Rhodocyclaceae</taxon>
        <taxon>Rhodocyclus</taxon>
    </lineage>
</organism>
<sequence>MKKQQGKVGIGFFIFIGCFQFVIVFCAKYAVNVPDAVLGYSALIAFLSFSIINIVGDTSVVVGTRQDKTNQLLEQLLEEKKRENAMKSRRRRPTQKNEDVA</sequence>
<feature type="region of interest" description="Disordered" evidence="1">
    <location>
        <begin position="79"/>
        <end position="101"/>
    </location>
</feature>
<keyword evidence="2" id="KW-0812">Transmembrane</keyword>
<name>A0A6L5JYZ3_RHOTE</name>
<comment type="caution">
    <text evidence="3">The sequence shown here is derived from an EMBL/GenBank/DDBJ whole genome shotgun (WGS) entry which is preliminary data.</text>
</comment>
<dbReference type="EMBL" id="WIXJ01000012">
    <property type="protein sequence ID" value="MQY52533.1"/>
    <property type="molecule type" value="Genomic_DNA"/>
</dbReference>
<evidence type="ECO:0000256" key="2">
    <source>
        <dbReference type="SAM" id="Phobius"/>
    </source>
</evidence>
<dbReference type="Proteomes" id="UP000480275">
    <property type="component" value="Unassembled WGS sequence"/>
</dbReference>
<keyword evidence="2" id="KW-1133">Transmembrane helix</keyword>
<keyword evidence="2" id="KW-0472">Membrane</keyword>
<gene>
    <name evidence="3" type="ORF">GHK24_12195</name>
</gene>
<proteinExistence type="predicted"/>
<protein>
    <submittedName>
        <fullName evidence="3">Uncharacterized protein</fullName>
    </submittedName>
</protein>
<dbReference type="AlphaFoldDB" id="A0A6L5JYZ3"/>
<feature type="transmembrane region" description="Helical" evidence="2">
    <location>
        <begin position="37"/>
        <end position="56"/>
    </location>
</feature>
<reference evidence="3 4" key="1">
    <citation type="submission" date="2019-10" db="EMBL/GenBank/DDBJ databases">
        <title>Whole-genome sequence of the purple nonsulfur photosynthetic bacterium Rhodocyclus tenuis.</title>
        <authorList>
            <person name="Kyndt J.A."/>
            <person name="Meyer T.E."/>
        </authorList>
    </citation>
    <scope>NUCLEOTIDE SEQUENCE [LARGE SCALE GENOMIC DNA]</scope>
    <source>
        <strain evidence="3 4">DSM 110</strain>
    </source>
</reference>
<accession>A0A6L5JYZ3</accession>
<dbReference type="PROSITE" id="PS51257">
    <property type="entry name" value="PROKAR_LIPOPROTEIN"/>
    <property type="match status" value="1"/>
</dbReference>